<dbReference type="AlphaFoldDB" id="A0A3P1BVH6"/>
<feature type="transmembrane region" description="Helical" evidence="7">
    <location>
        <begin position="6"/>
        <end position="29"/>
    </location>
</feature>
<evidence type="ECO:0000256" key="6">
    <source>
        <dbReference type="ARBA" id="ARBA00023136"/>
    </source>
</evidence>
<accession>A0A3P1BVH6</accession>
<keyword evidence="4 7" id="KW-0812">Transmembrane</keyword>
<comment type="similarity">
    <text evidence="2 7 8">Belongs to the complex I subunit 3 family.</text>
</comment>
<feature type="transmembrane region" description="Helical" evidence="7">
    <location>
        <begin position="60"/>
        <end position="84"/>
    </location>
</feature>
<dbReference type="PANTHER" id="PTHR11058">
    <property type="entry name" value="NADH-UBIQUINONE OXIDOREDUCTASE CHAIN 3"/>
    <property type="match status" value="1"/>
</dbReference>
<keyword evidence="5 7" id="KW-1133">Transmembrane helix</keyword>
<keyword evidence="6 7" id="KW-0472">Membrane</keyword>
<evidence type="ECO:0000256" key="2">
    <source>
        <dbReference type="ARBA" id="ARBA00008472"/>
    </source>
</evidence>
<dbReference type="Proteomes" id="UP000271925">
    <property type="component" value="Unassembled WGS sequence"/>
</dbReference>
<dbReference type="Pfam" id="PF00507">
    <property type="entry name" value="Oxidored_q4"/>
    <property type="match status" value="1"/>
</dbReference>
<dbReference type="PANTHER" id="PTHR11058:SF9">
    <property type="entry name" value="NADH-UBIQUINONE OXIDOREDUCTASE CHAIN 3"/>
    <property type="match status" value="1"/>
</dbReference>
<keyword evidence="7 8" id="KW-0874">Quinone</keyword>
<feature type="transmembrane region" description="Helical" evidence="7">
    <location>
        <begin position="96"/>
        <end position="121"/>
    </location>
</feature>
<protein>
    <recommendedName>
        <fullName evidence="7">NADH-quinone oxidoreductase subunit A</fullName>
        <ecNumber evidence="7">7.1.1.-</ecNumber>
    </recommendedName>
    <alternativeName>
        <fullName evidence="7">NADH dehydrogenase I subunit A</fullName>
    </alternativeName>
    <alternativeName>
        <fullName evidence="7">NDH-1 subunit A</fullName>
    </alternativeName>
    <alternativeName>
        <fullName evidence="7">NUO1</fullName>
    </alternativeName>
</protein>
<comment type="subunit">
    <text evidence="7">NDH-1 is composed of 14 different subunits. Subunits NuoA, H, J, K, L, M, N constitute the membrane sector of the complex.</text>
</comment>
<evidence type="ECO:0000256" key="4">
    <source>
        <dbReference type="ARBA" id="ARBA00022692"/>
    </source>
</evidence>
<reference evidence="9 10" key="1">
    <citation type="submission" date="2018-11" db="EMBL/GenBank/DDBJ databases">
        <authorList>
            <person name="Zhou Z."/>
            <person name="Wang G."/>
        </authorList>
    </citation>
    <scope>NUCLEOTIDE SEQUENCE [LARGE SCALE GENOMIC DNA]</scope>
    <source>
        <strain evidence="9 10">KCTC52004</strain>
    </source>
</reference>
<gene>
    <name evidence="7" type="primary">nuoA</name>
    <name evidence="9" type="ORF">EHT25_15745</name>
</gene>
<comment type="subcellular location">
    <subcellularLocation>
        <location evidence="7 8">Cell membrane</location>
        <topology evidence="7 8">Multi-pass membrane protein</topology>
    </subcellularLocation>
    <subcellularLocation>
        <location evidence="1">Membrane</location>
        <topology evidence="1">Multi-pass membrane protein</topology>
    </subcellularLocation>
</comment>
<evidence type="ECO:0000313" key="9">
    <source>
        <dbReference type="EMBL" id="RRB04909.1"/>
    </source>
</evidence>
<dbReference type="GO" id="GO:0030964">
    <property type="term" value="C:NADH dehydrogenase complex"/>
    <property type="evidence" value="ECO:0007669"/>
    <property type="project" value="TreeGrafter"/>
</dbReference>
<dbReference type="Gene3D" id="1.20.58.1610">
    <property type="entry name" value="NADH:ubiquinone/plastoquinone oxidoreductase, chain 3"/>
    <property type="match status" value="1"/>
</dbReference>
<comment type="caution">
    <text evidence="9">The sequence shown here is derived from an EMBL/GenBank/DDBJ whole genome shotgun (WGS) entry which is preliminary data.</text>
</comment>
<sequence length="156" mass="17583">MLSDFGIILLFIITGLAFVGLILFVARLLRPNRPNVEKLTTYESGEEPVGNANIQFNVRFYVVAIIFVLFDVELVFLFPWATVFGQKALIEETNGLWGWLALTEMLVFVALLALGLAYAWAKGFLDWVKPEPKVPQLKTAVPASLYEKVNQKYKKG</sequence>
<evidence type="ECO:0000256" key="3">
    <source>
        <dbReference type="ARBA" id="ARBA00022448"/>
    </source>
</evidence>
<keyword evidence="7 8" id="KW-0520">NAD</keyword>
<organism evidence="9 10">
    <name type="scientific">Larkinella rosea</name>
    <dbReference type="NCBI Taxonomy" id="2025312"/>
    <lineage>
        <taxon>Bacteria</taxon>
        <taxon>Pseudomonadati</taxon>
        <taxon>Bacteroidota</taxon>
        <taxon>Cytophagia</taxon>
        <taxon>Cytophagales</taxon>
        <taxon>Spirosomataceae</taxon>
        <taxon>Larkinella</taxon>
    </lineage>
</organism>
<dbReference type="GO" id="GO:0048038">
    <property type="term" value="F:quinone binding"/>
    <property type="evidence" value="ECO:0007669"/>
    <property type="project" value="UniProtKB-KW"/>
</dbReference>
<dbReference type="InterPro" id="IPR038430">
    <property type="entry name" value="NDAH_ubi_oxred_su3_sf"/>
</dbReference>
<comment type="function">
    <text evidence="7">NDH-1 shuttles electrons from NADH, via FMN and iron-sulfur (Fe-S) centers, to quinones in the respiratory chain. The immediate electron acceptor for the enzyme in this species is believed to be a menaquinone. Couples the redox reaction to proton translocation (for every two electrons transferred, four hydrogen ions are translocated across the cytoplasmic membrane), and thus conserves the redox energy in a proton gradient.</text>
</comment>
<dbReference type="EMBL" id="RQJO01000008">
    <property type="protein sequence ID" value="RRB04909.1"/>
    <property type="molecule type" value="Genomic_DNA"/>
</dbReference>
<evidence type="ECO:0000313" key="10">
    <source>
        <dbReference type="Proteomes" id="UP000271925"/>
    </source>
</evidence>
<evidence type="ECO:0000256" key="1">
    <source>
        <dbReference type="ARBA" id="ARBA00004141"/>
    </source>
</evidence>
<keyword evidence="10" id="KW-1185">Reference proteome</keyword>
<evidence type="ECO:0000256" key="8">
    <source>
        <dbReference type="RuleBase" id="RU003639"/>
    </source>
</evidence>
<dbReference type="InterPro" id="IPR000440">
    <property type="entry name" value="NADH_UbQ/plastoQ_OxRdtase_su3"/>
</dbReference>
<dbReference type="GO" id="GO:0008137">
    <property type="term" value="F:NADH dehydrogenase (ubiquinone) activity"/>
    <property type="evidence" value="ECO:0007669"/>
    <property type="project" value="InterPro"/>
</dbReference>
<dbReference type="RefSeq" id="WP_124876019.1">
    <property type="nucleotide sequence ID" value="NZ_RQJO01000008.1"/>
</dbReference>
<evidence type="ECO:0000256" key="5">
    <source>
        <dbReference type="ARBA" id="ARBA00022989"/>
    </source>
</evidence>
<dbReference type="GO" id="GO:0005886">
    <property type="term" value="C:plasma membrane"/>
    <property type="evidence" value="ECO:0007669"/>
    <property type="project" value="UniProtKB-SubCell"/>
</dbReference>
<keyword evidence="7" id="KW-1003">Cell membrane</keyword>
<dbReference type="GO" id="GO:0050136">
    <property type="term" value="F:NADH dehydrogenase (quinone) (non-electrogenic) activity"/>
    <property type="evidence" value="ECO:0007669"/>
    <property type="project" value="UniProtKB-UniRule"/>
</dbReference>
<dbReference type="OrthoDB" id="9791970at2"/>
<evidence type="ECO:0000256" key="7">
    <source>
        <dbReference type="HAMAP-Rule" id="MF_01394"/>
    </source>
</evidence>
<dbReference type="InterPro" id="IPR023043">
    <property type="entry name" value="NAD(P)H_OxRDtase_bac/plastid"/>
</dbReference>
<comment type="catalytic activity">
    <reaction evidence="7 8">
        <text>a quinone + NADH + 5 H(+)(in) = a quinol + NAD(+) + 4 H(+)(out)</text>
        <dbReference type="Rhea" id="RHEA:57888"/>
        <dbReference type="ChEBI" id="CHEBI:15378"/>
        <dbReference type="ChEBI" id="CHEBI:24646"/>
        <dbReference type="ChEBI" id="CHEBI:57540"/>
        <dbReference type="ChEBI" id="CHEBI:57945"/>
        <dbReference type="ChEBI" id="CHEBI:132124"/>
    </reaction>
</comment>
<name>A0A3P1BVH6_9BACT</name>
<dbReference type="HAMAP" id="MF_01394">
    <property type="entry name" value="NDH1_NuoA"/>
    <property type="match status" value="1"/>
</dbReference>
<keyword evidence="7" id="KW-1278">Translocase</keyword>
<keyword evidence="3 7" id="KW-0813">Transport</keyword>
<dbReference type="EC" id="7.1.1.-" evidence="7"/>
<proteinExistence type="inferred from homology"/>